<accession>K1U6Q3</accession>
<comment type="caution">
    <text evidence="1">The sequence shown here is derived from an EMBL/GenBank/DDBJ whole genome shotgun (WGS) entry which is preliminary data.</text>
</comment>
<sequence>MTFFNDNGTLSEAAGMYIGMDRFDVRKQI</sequence>
<dbReference type="AlphaFoldDB" id="K1U6Q3"/>
<gene>
    <name evidence="1" type="ORF">LEA_00863</name>
</gene>
<feature type="non-terminal residue" evidence="1">
    <location>
        <position position="29"/>
    </location>
</feature>
<proteinExistence type="predicted"/>
<organism evidence="1">
    <name type="scientific">human gut metagenome</name>
    <dbReference type="NCBI Taxonomy" id="408170"/>
    <lineage>
        <taxon>unclassified sequences</taxon>
        <taxon>metagenomes</taxon>
        <taxon>organismal metagenomes</taxon>
    </lineage>
</organism>
<name>K1U6Q3_9ZZZZ</name>
<dbReference type="EMBL" id="AJWY01000607">
    <property type="protein sequence ID" value="EKC80937.1"/>
    <property type="molecule type" value="Genomic_DNA"/>
</dbReference>
<reference evidence="1" key="1">
    <citation type="journal article" date="2013" name="Environ. Microbiol.">
        <title>Microbiota from the distal guts of lean and obese adolescents exhibit partial functional redundancy besides clear differences in community structure.</title>
        <authorList>
            <person name="Ferrer M."/>
            <person name="Ruiz A."/>
            <person name="Lanza F."/>
            <person name="Haange S.B."/>
            <person name="Oberbach A."/>
            <person name="Till H."/>
            <person name="Bargiela R."/>
            <person name="Campoy C."/>
            <person name="Segura M.T."/>
            <person name="Richter M."/>
            <person name="von Bergen M."/>
            <person name="Seifert J."/>
            <person name="Suarez A."/>
        </authorList>
    </citation>
    <scope>NUCLEOTIDE SEQUENCE</scope>
</reference>
<evidence type="ECO:0000313" key="1">
    <source>
        <dbReference type="EMBL" id="EKC80937.1"/>
    </source>
</evidence>
<protein>
    <submittedName>
        <fullName evidence="1">Uncharacterized protein</fullName>
    </submittedName>
</protein>